<organism evidence="3 4">
    <name type="scientific">Sediminihabitans luteus</name>
    <dbReference type="NCBI Taxonomy" id="1138585"/>
    <lineage>
        <taxon>Bacteria</taxon>
        <taxon>Bacillati</taxon>
        <taxon>Actinomycetota</taxon>
        <taxon>Actinomycetes</taxon>
        <taxon>Micrococcales</taxon>
        <taxon>Cellulomonadaceae</taxon>
        <taxon>Sediminihabitans</taxon>
    </lineage>
</organism>
<dbReference type="InterPro" id="IPR036365">
    <property type="entry name" value="PGBD-like_sf"/>
</dbReference>
<evidence type="ECO:0000259" key="2">
    <source>
        <dbReference type="Pfam" id="PF01471"/>
    </source>
</evidence>
<evidence type="ECO:0000313" key="3">
    <source>
        <dbReference type="EMBL" id="PJJ70316.1"/>
    </source>
</evidence>
<protein>
    <submittedName>
        <fullName evidence="3">Putative peptidoglycan binding protein</fullName>
    </submittedName>
</protein>
<dbReference type="AlphaFoldDB" id="A0A2M9CEE0"/>
<dbReference type="Proteomes" id="UP000231693">
    <property type="component" value="Unassembled WGS sequence"/>
</dbReference>
<feature type="chain" id="PRO_5039114248" evidence="1">
    <location>
        <begin position="24"/>
        <end position="151"/>
    </location>
</feature>
<dbReference type="InterPro" id="IPR036366">
    <property type="entry name" value="PGBDSf"/>
</dbReference>
<dbReference type="InterPro" id="IPR002477">
    <property type="entry name" value="Peptidoglycan-bd-like"/>
</dbReference>
<reference evidence="3 4" key="1">
    <citation type="submission" date="2017-11" db="EMBL/GenBank/DDBJ databases">
        <title>Genomic Encyclopedia of Archaeal and Bacterial Type Strains, Phase II (KMG-II): From Individual Species to Whole Genera.</title>
        <authorList>
            <person name="Goeker M."/>
        </authorList>
    </citation>
    <scope>NUCLEOTIDE SEQUENCE [LARGE SCALE GENOMIC DNA]</scope>
    <source>
        <strain evidence="3 4">DSM 25478</strain>
    </source>
</reference>
<dbReference type="EMBL" id="PGFE01000003">
    <property type="protein sequence ID" value="PJJ70316.1"/>
    <property type="molecule type" value="Genomic_DNA"/>
</dbReference>
<dbReference type="RefSeq" id="WP_100423307.1">
    <property type="nucleotide sequence ID" value="NZ_BOOX01000001.1"/>
</dbReference>
<dbReference type="Pfam" id="PF01471">
    <property type="entry name" value="PG_binding_1"/>
    <property type="match status" value="1"/>
</dbReference>
<dbReference type="SUPFAM" id="SSF47090">
    <property type="entry name" value="PGBD-like"/>
    <property type="match status" value="1"/>
</dbReference>
<keyword evidence="1" id="KW-0732">Signal</keyword>
<proteinExistence type="predicted"/>
<accession>A0A2M9CEE0</accession>
<comment type="caution">
    <text evidence="3">The sequence shown here is derived from an EMBL/GenBank/DDBJ whole genome shotgun (WGS) entry which is preliminary data.</text>
</comment>
<dbReference type="Gene3D" id="1.10.101.10">
    <property type="entry name" value="PGBD-like superfamily/PGBD"/>
    <property type="match status" value="1"/>
</dbReference>
<feature type="domain" description="Peptidoglycan binding-like" evidence="2">
    <location>
        <begin position="78"/>
        <end position="134"/>
    </location>
</feature>
<keyword evidence="4" id="KW-1185">Reference proteome</keyword>
<feature type="signal peptide" evidence="1">
    <location>
        <begin position="1"/>
        <end position="23"/>
    </location>
</feature>
<sequence length="151" mass="14922">MKTLHRTLAAGAAAALLATGALAGATSATAASAAYSACSTTVTVGGVTVPATPAPWISPTAKSTWCSISPRPDHLGVQGPGVAALQRHIESCYGISAGPRGVYGTGFVSALTSVQSAAGDGPDGVYGPSTRDRMKFRPDNGGPCVTVAFTS</sequence>
<gene>
    <name evidence="3" type="ORF">CLV28_2148</name>
</gene>
<name>A0A2M9CEE0_9CELL</name>
<evidence type="ECO:0000313" key="4">
    <source>
        <dbReference type="Proteomes" id="UP000231693"/>
    </source>
</evidence>
<dbReference type="OrthoDB" id="3828307at2"/>
<evidence type="ECO:0000256" key="1">
    <source>
        <dbReference type="SAM" id="SignalP"/>
    </source>
</evidence>